<reference evidence="8" key="1">
    <citation type="submission" date="2018-05" db="EMBL/GenBank/DDBJ databases">
        <authorList>
            <person name="Lanie J.A."/>
            <person name="Ng W.-L."/>
            <person name="Kazmierczak K.M."/>
            <person name="Andrzejewski T.M."/>
            <person name="Davidsen T.M."/>
            <person name="Wayne K.J."/>
            <person name="Tettelin H."/>
            <person name="Glass J.I."/>
            <person name="Rusch D."/>
            <person name="Podicherti R."/>
            <person name="Tsui H.-C.T."/>
            <person name="Winkler M.E."/>
        </authorList>
    </citation>
    <scope>NUCLEOTIDE SEQUENCE</scope>
</reference>
<accession>A0A381NF74</accession>
<name>A0A381NF74_9ZZZZ</name>
<dbReference type="PANTHER" id="PTHR43549:SF3">
    <property type="entry name" value="MULTIDRUG RESISTANCE PROTEIN YPNP-RELATED"/>
    <property type="match status" value="1"/>
</dbReference>
<feature type="transmembrane region" description="Helical" evidence="7">
    <location>
        <begin position="171"/>
        <end position="192"/>
    </location>
</feature>
<evidence type="ECO:0000256" key="1">
    <source>
        <dbReference type="ARBA" id="ARBA00004651"/>
    </source>
</evidence>
<feature type="transmembrane region" description="Helical" evidence="7">
    <location>
        <begin position="198"/>
        <end position="221"/>
    </location>
</feature>
<dbReference type="InterPro" id="IPR052031">
    <property type="entry name" value="Membrane_Transporter-Flippase"/>
</dbReference>
<comment type="subcellular location">
    <subcellularLocation>
        <location evidence="1">Cell membrane</location>
        <topology evidence="1">Multi-pass membrane protein</topology>
    </subcellularLocation>
</comment>
<dbReference type="GO" id="GO:0015297">
    <property type="term" value="F:antiporter activity"/>
    <property type="evidence" value="ECO:0007669"/>
    <property type="project" value="InterPro"/>
</dbReference>
<dbReference type="Pfam" id="PF01554">
    <property type="entry name" value="MatE"/>
    <property type="match status" value="2"/>
</dbReference>
<dbReference type="InterPro" id="IPR048279">
    <property type="entry name" value="MdtK-like"/>
</dbReference>
<evidence type="ECO:0000256" key="7">
    <source>
        <dbReference type="SAM" id="Phobius"/>
    </source>
</evidence>
<keyword evidence="5 7" id="KW-1133">Transmembrane helix</keyword>
<evidence type="ECO:0000313" key="8">
    <source>
        <dbReference type="EMBL" id="SUZ52754.1"/>
    </source>
</evidence>
<feature type="transmembrane region" description="Helical" evidence="7">
    <location>
        <begin position="319"/>
        <end position="338"/>
    </location>
</feature>
<evidence type="ECO:0000256" key="3">
    <source>
        <dbReference type="ARBA" id="ARBA00022475"/>
    </source>
</evidence>
<feature type="transmembrane region" description="Helical" evidence="7">
    <location>
        <begin position="51"/>
        <end position="80"/>
    </location>
</feature>
<evidence type="ECO:0000256" key="4">
    <source>
        <dbReference type="ARBA" id="ARBA00022692"/>
    </source>
</evidence>
<proteinExistence type="predicted"/>
<evidence type="ECO:0000256" key="5">
    <source>
        <dbReference type="ARBA" id="ARBA00022989"/>
    </source>
</evidence>
<feature type="transmembrane region" description="Helical" evidence="7">
    <location>
        <begin position="20"/>
        <end position="39"/>
    </location>
</feature>
<dbReference type="EMBL" id="UINC01000292">
    <property type="protein sequence ID" value="SUZ52754.1"/>
    <property type="molecule type" value="Genomic_DNA"/>
</dbReference>
<keyword evidence="2" id="KW-0813">Transport</keyword>
<feature type="transmembrane region" description="Helical" evidence="7">
    <location>
        <begin position="92"/>
        <end position="118"/>
    </location>
</feature>
<keyword evidence="4 7" id="KW-0812">Transmembrane</keyword>
<gene>
    <name evidence="8" type="ORF">METZ01_LOCUS5608</name>
</gene>
<feature type="transmembrane region" description="Helical" evidence="7">
    <location>
        <begin position="138"/>
        <end position="159"/>
    </location>
</feature>
<protein>
    <recommendedName>
        <fullName evidence="9">MATE family efflux transporter</fullName>
    </recommendedName>
</protein>
<dbReference type="NCBIfam" id="TIGR00797">
    <property type="entry name" value="matE"/>
    <property type="match status" value="1"/>
</dbReference>
<sequence length="454" mass="48464">MSDRRAGATFTEGSVGRHLLRLGSFITMGSLSMNFARLVEAVYLGWIGTEALAALGFAFPITITLFAFAGGIGTGASSVIARSVGSGDGERAAMLVTHAQLLVLVVGSVIGLLGFFYAETVISALGATGQVREMAVDYLTVYMLGFPLFMLSMVGSTLLRATGRAASPGIVMTTGSVLQMAFGPVLIFGWFGFPALGIAGAAWAYVLSRVFSVAIYLALLVRARMIRRSVKGFWQSFGAIVHVGGPATASGLIQPVSMLIITRLLAAHGHEVVAGYNVAMRVETMVHMVLWGASSSIGPFVGQNWGAGQFQRARQALSLSNRFCLAWGLVTFIVLFLGGDYFVRLIDDNETVGAVARMFFLIVPLSIGFMGVMQVASTCFNALGRPAPPLIIALLRTFVMYVPIAILANWVWGYPGIFVATALTNVVMGTVAWEWNRRAVRTGSSLSMQERARV</sequence>
<keyword evidence="3" id="KW-1003">Cell membrane</keyword>
<evidence type="ECO:0000256" key="6">
    <source>
        <dbReference type="ARBA" id="ARBA00023136"/>
    </source>
</evidence>
<feature type="transmembrane region" description="Helical" evidence="7">
    <location>
        <begin position="358"/>
        <end position="383"/>
    </location>
</feature>
<dbReference type="AlphaFoldDB" id="A0A381NF74"/>
<dbReference type="GO" id="GO:0042910">
    <property type="term" value="F:xenobiotic transmembrane transporter activity"/>
    <property type="evidence" value="ECO:0007669"/>
    <property type="project" value="InterPro"/>
</dbReference>
<dbReference type="PIRSF" id="PIRSF006603">
    <property type="entry name" value="DinF"/>
    <property type="match status" value="1"/>
</dbReference>
<dbReference type="InterPro" id="IPR002528">
    <property type="entry name" value="MATE_fam"/>
</dbReference>
<feature type="transmembrane region" description="Helical" evidence="7">
    <location>
        <begin position="390"/>
        <end position="411"/>
    </location>
</feature>
<feature type="transmembrane region" description="Helical" evidence="7">
    <location>
        <begin position="417"/>
        <end position="435"/>
    </location>
</feature>
<organism evidence="8">
    <name type="scientific">marine metagenome</name>
    <dbReference type="NCBI Taxonomy" id="408172"/>
    <lineage>
        <taxon>unclassified sequences</taxon>
        <taxon>metagenomes</taxon>
        <taxon>ecological metagenomes</taxon>
    </lineage>
</organism>
<evidence type="ECO:0000256" key="2">
    <source>
        <dbReference type="ARBA" id="ARBA00022448"/>
    </source>
</evidence>
<dbReference type="PANTHER" id="PTHR43549">
    <property type="entry name" value="MULTIDRUG RESISTANCE PROTEIN YPNP-RELATED"/>
    <property type="match status" value="1"/>
</dbReference>
<evidence type="ECO:0008006" key="9">
    <source>
        <dbReference type="Google" id="ProtNLM"/>
    </source>
</evidence>
<dbReference type="GO" id="GO:0005886">
    <property type="term" value="C:plasma membrane"/>
    <property type="evidence" value="ECO:0007669"/>
    <property type="project" value="UniProtKB-SubCell"/>
</dbReference>
<keyword evidence="6 7" id="KW-0472">Membrane</keyword>